<evidence type="ECO:0000256" key="1">
    <source>
        <dbReference type="SAM" id="Phobius"/>
    </source>
</evidence>
<dbReference type="EMBL" id="JAEHFL010000006">
    <property type="protein sequence ID" value="MBK3427940.1"/>
    <property type="molecule type" value="Genomic_DNA"/>
</dbReference>
<dbReference type="Proteomes" id="UP000603369">
    <property type="component" value="Unassembled WGS sequence"/>
</dbReference>
<reference evidence="2 3" key="1">
    <citation type="submission" date="2020-12" db="EMBL/GenBank/DDBJ databases">
        <title>Draft genome sequence of the commensal strain Corynebacterium tuberculostearicum MFP09/CIP 102622 isolated from human skin.</title>
        <authorList>
            <person name="Boukerb A.M."/>
            <person name="Janvier X."/>
            <person name="Feuilloley M.G.J."/>
            <person name="Groboillot A."/>
        </authorList>
    </citation>
    <scope>NUCLEOTIDE SEQUENCE [LARGE SCALE GENOMIC DNA]</scope>
    <source>
        <strain evidence="2 3">CIP 102622</strain>
    </source>
</reference>
<feature type="transmembrane region" description="Helical" evidence="1">
    <location>
        <begin position="191"/>
        <end position="212"/>
    </location>
</feature>
<keyword evidence="1" id="KW-0472">Membrane</keyword>
<keyword evidence="1" id="KW-0812">Transmembrane</keyword>
<dbReference type="PANTHER" id="PTHR34821:SF2">
    <property type="entry name" value="INNER MEMBRANE PROTEIN YDCZ"/>
    <property type="match status" value="1"/>
</dbReference>
<evidence type="ECO:0000313" key="2">
    <source>
        <dbReference type="EMBL" id="MBK3427940.1"/>
    </source>
</evidence>
<dbReference type="AlphaFoldDB" id="A0A8I1LB69"/>
<feature type="transmembrane region" description="Helical" evidence="1">
    <location>
        <begin position="228"/>
        <end position="247"/>
    </location>
</feature>
<dbReference type="RefSeq" id="WP_198493269.1">
    <property type="nucleotide sequence ID" value="NZ_CP175780.1"/>
</dbReference>
<gene>
    <name evidence="2" type="ORF">JDP02_05350</name>
</gene>
<evidence type="ECO:0000313" key="3">
    <source>
        <dbReference type="Proteomes" id="UP000603369"/>
    </source>
</evidence>
<dbReference type="Pfam" id="PF04657">
    <property type="entry name" value="DMT_YdcZ"/>
    <property type="match status" value="2"/>
</dbReference>
<feature type="transmembrane region" description="Helical" evidence="1">
    <location>
        <begin position="126"/>
        <end position="148"/>
    </location>
</feature>
<feature type="transmembrane region" description="Helical" evidence="1">
    <location>
        <begin position="160"/>
        <end position="179"/>
    </location>
</feature>
<proteinExistence type="predicted"/>
<feature type="transmembrane region" description="Helical" evidence="1">
    <location>
        <begin position="253"/>
        <end position="271"/>
    </location>
</feature>
<organism evidence="2 3">
    <name type="scientific">Corynebacterium tuberculostearicum</name>
    <dbReference type="NCBI Taxonomy" id="38304"/>
    <lineage>
        <taxon>Bacteria</taxon>
        <taxon>Bacillati</taxon>
        <taxon>Actinomycetota</taxon>
        <taxon>Actinomycetes</taxon>
        <taxon>Mycobacteriales</taxon>
        <taxon>Corynebacteriaceae</taxon>
        <taxon>Corynebacterium</taxon>
    </lineage>
</organism>
<keyword evidence="3" id="KW-1185">Reference proteome</keyword>
<keyword evidence="1" id="KW-1133">Transmembrane helix</keyword>
<accession>A0A8I1LB69</accession>
<dbReference type="InterPro" id="IPR006750">
    <property type="entry name" value="YdcZ"/>
</dbReference>
<dbReference type="GO" id="GO:0005886">
    <property type="term" value="C:plasma membrane"/>
    <property type="evidence" value="ECO:0007669"/>
    <property type="project" value="TreeGrafter"/>
</dbReference>
<feature type="transmembrane region" description="Helical" evidence="1">
    <location>
        <begin position="283"/>
        <end position="299"/>
    </location>
</feature>
<dbReference type="PANTHER" id="PTHR34821">
    <property type="entry name" value="INNER MEMBRANE PROTEIN YDCZ"/>
    <property type="match status" value="1"/>
</dbReference>
<dbReference type="SUPFAM" id="SSF103481">
    <property type="entry name" value="Multidrug resistance efflux transporter EmrE"/>
    <property type="match status" value="1"/>
</dbReference>
<dbReference type="InterPro" id="IPR037185">
    <property type="entry name" value="EmrE-like"/>
</dbReference>
<protein>
    <submittedName>
        <fullName evidence="2">DMT family transporter</fullName>
    </submittedName>
</protein>
<name>A0A8I1LB69_9CORY</name>
<feature type="transmembrane region" description="Helical" evidence="1">
    <location>
        <begin position="34"/>
        <end position="56"/>
    </location>
</feature>
<comment type="caution">
    <text evidence="2">The sequence shown here is derived from an EMBL/GenBank/DDBJ whole genome shotgun (WGS) entry which is preliminary data.</text>
</comment>
<sequence length="300" mass="31308">MLWILLGIFAGLVLPVQTLVNTRLRASTGTPFSSSLISFAVGTMTLLVIATAVTGGEFGISRAFGEPLWIWFGGLLGVVALTGNILLFPHLGAVQTVVLPIAGQIMMGLVIDHFGMFASPTSPLSLIRALGALIVLGGVISIVASPGAPTKQGDSAMALWLWRLAGFVFGCFTASQSAINGHLGQITGSPVSAALVSFSIGVSTLVMLNIVLRWRPRIERPEGKANPWWMWTGGTLGAMFVFGNAALVPQIGTGLTVVATLLGSMLGSVLIDRLRGARVAMRQVAGIAVILVGVILIRLV</sequence>
<feature type="transmembrane region" description="Helical" evidence="1">
    <location>
        <begin position="68"/>
        <end position="88"/>
    </location>
</feature>